<evidence type="ECO:0000313" key="2">
    <source>
        <dbReference type="Proteomes" id="UP000001056"/>
    </source>
</evidence>
<dbReference type="VEuPathDB" id="FungiDB:CHGG_07783"/>
<organism evidence="1 2">
    <name type="scientific">Chaetomium globosum (strain ATCC 6205 / CBS 148.51 / DSM 1962 / NBRC 6347 / NRRL 1970)</name>
    <name type="common">Soil fungus</name>
    <dbReference type="NCBI Taxonomy" id="306901"/>
    <lineage>
        <taxon>Eukaryota</taxon>
        <taxon>Fungi</taxon>
        <taxon>Dikarya</taxon>
        <taxon>Ascomycota</taxon>
        <taxon>Pezizomycotina</taxon>
        <taxon>Sordariomycetes</taxon>
        <taxon>Sordariomycetidae</taxon>
        <taxon>Sordariales</taxon>
        <taxon>Chaetomiaceae</taxon>
        <taxon>Chaetomium</taxon>
    </lineage>
</organism>
<dbReference type="GeneID" id="4393928"/>
<evidence type="ECO:0000313" key="1">
    <source>
        <dbReference type="EMBL" id="EAQ86530.1"/>
    </source>
</evidence>
<reference evidence="2" key="1">
    <citation type="journal article" date="2015" name="Genome Announc.">
        <title>Draft genome sequence of the cellulolytic fungus Chaetomium globosum.</title>
        <authorList>
            <person name="Cuomo C.A."/>
            <person name="Untereiner W.A."/>
            <person name="Ma L.-J."/>
            <person name="Grabherr M."/>
            <person name="Birren B.W."/>
        </authorList>
    </citation>
    <scope>NUCLEOTIDE SEQUENCE [LARGE SCALE GENOMIC DNA]</scope>
    <source>
        <strain evidence="2">ATCC 6205 / CBS 148.51 / DSM 1962 / NBRC 6347 / NRRL 1970</strain>
    </source>
</reference>
<dbReference type="EMBL" id="CH408033">
    <property type="protein sequence ID" value="EAQ86530.1"/>
    <property type="molecule type" value="Genomic_DNA"/>
</dbReference>
<dbReference type="HOGENOM" id="CLU_2426818_0_0_1"/>
<proteinExistence type="predicted"/>
<protein>
    <submittedName>
        <fullName evidence="1">Uncharacterized protein</fullName>
    </submittedName>
</protein>
<dbReference type="RefSeq" id="XP_001225439.1">
    <property type="nucleotide sequence ID" value="XM_001225438.1"/>
</dbReference>
<dbReference type="InParanoid" id="Q2GW71"/>
<gene>
    <name evidence="1" type="ORF">CHGG_07783</name>
</gene>
<dbReference type="AlphaFoldDB" id="Q2GW71"/>
<sequence length="91" mass="9716">MPSEAPALHADGAIKRSIALWSLALRDSVWFDIVSSANVEPIASERPGVLGHCEGDEVKYETSRAETASRMRCLQAGNAAHAIAGTDASWH</sequence>
<name>Q2GW71_CHAGB</name>
<keyword evidence="2" id="KW-1185">Reference proteome</keyword>
<dbReference type="Proteomes" id="UP000001056">
    <property type="component" value="Unassembled WGS sequence"/>
</dbReference>
<accession>Q2GW71</accession>